<evidence type="ECO:0000313" key="11">
    <source>
        <dbReference type="Proteomes" id="UP000555564"/>
    </source>
</evidence>
<sequence>MTKNDKTVRDGEPSRPATADDDAPLPRPQNAGEPRTRASGPTDPAHTAGSTTRTGTDGPPAVSPEDDGPVLTASRKAAATVGVGIALLVVSLDGTIVGTAMPRILADLHGLSYYAWVVTAYLVTSTILMPIAGKLGDLFGRKPLVLIGLFGFLGTSWLVGASTSTVQLILLRGVQGLFGGILTAVTFAVVADIHPVRQRVKIHGIFSAIIGLSVVAAPPLGGYITDNWGWRWIFYVNVPIGALAVALTLMFLPYVATRRGWRDIDFAGCVALTVALVPILVALSISNDHAWTSPLMLGLVAVSAVGLPVFLFVERSVANPIVPLRLFLDPVFSIAMVIAGLSAVGLYGLAVFIPLLYQGVLGETATGSGTLLTPLLLGMLVSAPLSGQLIARVRHYRYVGTVGLAAMIAGLLMLTTVTVTSPDWHVALDLVILGIGMGLVWPLSTAVVQASMTKDVVGVATAQVNFWRNLGGTVAVVVLGSIMANRLTAEIASRMTALRAPADLVGRITGGAQQDLSTLFDPAAVARLRESLPEAERAMFDMVEHSMRAGLADVLHQVFLVAAVILAIPLVASLFLKETPIPPASGRRASAGGS</sequence>
<dbReference type="AlphaFoldDB" id="A0A7X0IGW0"/>
<feature type="transmembrane region" description="Helical" evidence="8">
    <location>
        <begin position="264"/>
        <end position="285"/>
    </location>
</feature>
<dbReference type="EMBL" id="JACHIU010000001">
    <property type="protein sequence ID" value="MBB6474931.1"/>
    <property type="molecule type" value="Genomic_DNA"/>
</dbReference>
<dbReference type="PANTHER" id="PTHR23501:SF197">
    <property type="entry name" value="COMD"/>
    <property type="match status" value="1"/>
</dbReference>
<evidence type="ECO:0000256" key="8">
    <source>
        <dbReference type="SAM" id="Phobius"/>
    </source>
</evidence>
<feature type="transmembrane region" description="Helical" evidence="8">
    <location>
        <begin position="202"/>
        <end position="220"/>
    </location>
</feature>
<dbReference type="GO" id="GO:0022857">
    <property type="term" value="F:transmembrane transporter activity"/>
    <property type="evidence" value="ECO:0007669"/>
    <property type="project" value="InterPro"/>
</dbReference>
<dbReference type="InterPro" id="IPR036259">
    <property type="entry name" value="MFS_trans_sf"/>
</dbReference>
<gene>
    <name evidence="10" type="ORF">BJ992_004362</name>
</gene>
<feature type="transmembrane region" description="Helical" evidence="8">
    <location>
        <begin position="554"/>
        <end position="576"/>
    </location>
</feature>
<dbReference type="Pfam" id="PF07690">
    <property type="entry name" value="MFS_1"/>
    <property type="match status" value="1"/>
</dbReference>
<organism evidence="10 11">
    <name type="scientific">Sphaerisporangium rubeum</name>
    <dbReference type="NCBI Taxonomy" id="321317"/>
    <lineage>
        <taxon>Bacteria</taxon>
        <taxon>Bacillati</taxon>
        <taxon>Actinomycetota</taxon>
        <taxon>Actinomycetes</taxon>
        <taxon>Streptosporangiales</taxon>
        <taxon>Streptosporangiaceae</taxon>
        <taxon>Sphaerisporangium</taxon>
    </lineage>
</organism>
<feature type="transmembrane region" description="Helical" evidence="8">
    <location>
        <begin position="334"/>
        <end position="357"/>
    </location>
</feature>
<feature type="transmembrane region" description="Helical" evidence="8">
    <location>
        <begin position="169"/>
        <end position="190"/>
    </location>
</feature>
<reference evidence="10 11" key="1">
    <citation type="submission" date="2020-08" db="EMBL/GenBank/DDBJ databases">
        <title>Sequencing the genomes of 1000 actinobacteria strains.</title>
        <authorList>
            <person name="Klenk H.-P."/>
        </authorList>
    </citation>
    <scope>NUCLEOTIDE SEQUENCE [LARGE SCALE GENOMIC DNA]</scope>
    <source>
        <strain evidence="10 11">DSM 44936</strain>
    </source>
</reference>
<feature type="transmembrane region" description="Helical" evidence="8">
    <location>
        <begin position="369"/>
        <end position="391"/>
    </location>
</feature>
<dbReference type="PROSITE" id="PS50850">
    <property type="entry name" value="MFS"/>
    <property type="match status" value="1"/>
</dbReference>
<feature type="transmembrane region" description="Helical" evidence="8">
    <location>
        <begin position="144"/>
        <end position="163"/>
    </location>
</feature>
<evidence type="ECO:0000256" key="4">
    <source>
        <dbReference type="ARBA" id="ARBA00022692"/>
    </source>
</evidence>
<keyword evidence="5 8" id="KW-1133">Transmembrane helix</keyword>
<dbReference type="Gene3D" id="1.20.1720.10">
    <property type="entry name" value="Multidrug resistance protein D"/>
    <property type="match status" value="1"/>
</dbReference>
<feature type="transmembrane region" description="Helical" evidence="8">
    <location>
        <begin position="291"/>
        <end position="313"/>
    </location>
</feature>
<dbReference type="CDD" id="cd17502">
    <property type="entry name" value="MFS_Azr1_MDR_like"/>
    <property type="match status" value="1"/>
</dbReference>
<keyword evidence="4 8" id="KW-0812">Transmembrane</keyword>
<proteinExistence type="predicted"/>
<evidence type="ECO:0000256" key="7">
    <source>
        <dbReference type="SAM" id="MobiDB-lite"/>
    </source>
</evidence>
<keyword evidence="6 8" id="KW-0472">Membrane</keyword>
<dbReference type="Gene3D" id="1.20.1250.20">
    <property type="entry name" value="MFS general substrate transporter like domains"/>
    <property type="match status" value="1"/>
</dbReference>
<evidence type="ECO:0000256" key="6">
    <source>
        <dbReference type="ARBA" id="ARBA00023136"/>
    </source>
</evidence>
<evidence type="ECO:0000259" key="9">
    <source>
        <dbReference type="PROSITE" id="PS50850"/>
    </source>
</evidence>
<evidence type="ECO:0000256" key="5">
    <source>
        <dbReference type="ARBA" id="ARBA00022989"/>
    </source>
</evidence>
<keyword evidence="11" id="KW-1185">Reference proteome</keyword>
<feature type="transmembrane region" description="Helical" evidence="8">
    <location>
        <begin position="398"/>
        <end position="418"/>
    </location>
</feature>
<dbReference type="SUPFAM" id="SSF103473">
    <property type="entry name" value="MFS general substrate transporter"/>
    <property type="match status" value="1"/>
</dbReference>
<dbReference type="GO" id="GO:0005886">
    <property type="term" value="C:plasma membrane"/>
    <property type="evidence" value="ECO:0007669"/>
    <property type="project" value="UniProtKB-SubCell"/>
</dbReference>
<dbReference type="InterPro" id="IPR020846">
    <property type="entry name" value="MFS_dom"/>
</dbReference>
<feature type="region of interest" description="Disordered" evidence="7">
    <location>
        <begin position="1"/>
        <end position="69"/>
    </location>
</feature>
<feature type="transmembrane region" description="Helical" evidence="8">
    <location>
        <begin position="424"/>
        <end position="444"/>
    </location>
</feature>
<dbReference type="NCBIfam" id="TIGR00711">
    <property type="entry name" value="efflux_EmrB"/>
    <property type="match status" value="1"/>
</dbReference>
<evidence type="ECO:0000256" key="1">
    <source>
        <dbReference type="ARBA" id="ARBA00004651"/>
    </source>
</evidence>
<evidence type="ECO:0000256" key="2">
    <source>
        <dbReference type="ARBA" id="ARBA00022448"/>
    </source>
</evidence>
<feature type="transmembrane region" description="Helical" evidence="8">
    <location>
        <begin position="113"/>
        <end position="132"/>
    </location>
</feature>
<accession>A0A7X0IGW0</accession>
<feature type="transmembrane region" description="Helical" evidence="8">
    <location>
        <begin position="232"/>
        <end position="252"/>
    </location>
</feature>
<name>A0A7X0IGW0_9ACTN</name>
<keyword evidence="2" id="KW-0813">Transport</keyword>
<keyword evidence="3" id="KW-1003">Cell membrane</keyword>
<feature type="transmembrane region" description="Helical" evidence="8">
    <location>
        <begin position="77"/>
        <end position="101"/>
    </location>
</feature>
<protein>
    <submittedName>
        <fullName evidence="10">EmrB/QacA subfamily drug resistance transporter</fullName>
    </submittedName>
</protein>
<evidence type="ECO:0000256" key="3">
    <source>
        <dbReference type="ARBA" id="ARBA00022475"/>
    </source>
</evidence>
<dbReference type="PANTHER" id="PTHR23501">
    <property type="entry name" value="MAJOR FACILITATOR SUPERFAMILY"/>
    <property type="match status" value="1"/>
</dbReference>
<feature type="domain" description="Major facilitator superfamily (MFS) profile" evidence="9">
    <location>
        <begin position="79"/>
        <end position="581"/>
    </location>
</feature>
<dbReference type="InterPro" id="IPR004638">
    <property type="entry name" value="EmrB-like"/>
</dbReference>
<comment type="caution">
    <text evidence="10">The sequence shown here is derived from an EMBL/GenBank/DDBJ whole genome shotgun (WGS) entry which is preliminary data.</text>
</comment>
<feature type="compositionally biased region" description="Basic and acidic residues" evidence="7">
    <location>
        <begin position="1"/>
        <end position="13"/>
    </location>
</feature>
<comment type="subcellular location">
    <subcellularLocation>
        <location evidence="1">Cell membrane</location>
        <topology evidence="1">Multi-pass membrane protein</topology>
    </subcellularLocation>
</comment>
<dbReference type="InterPro" id="IPR011701">
    <property type="entry name" value="MFS"/>
</dbReference>
<dbReference type="RefSeq" id="WP_184983858.1">
    <property type="nucleotide sequence ID" value="NZ_BAAALO010000038.1"/>
</dbReference>
<dbReference type="Proteomes" id="UP000555564">
    <property type="component" value="Unassembled WGS sequence"/>
</dbReference>
<evidence type="ECO:0000313" key="10">
    <source>
        <dbReference type="EMBL" id="MBB6474931.1"/>
    </source>
</evidence>